<reference evidence="5" key="1">
    <citation type="submission" date="2017-09" db="EMBL/GenBank/DDBJ databases">
        <title>Depth-based differentiation of microbial function through sediment-hosted aquifers and enrichment of novel symbionts in the deep terrestrial subsurface.</title>
        <authorList>
            <person name="Probst A.J."/>
            <person name="Ladd B."/>
            <person name="Jarett J.K."/>
            <person name="Geller-Mcgrath D.E."/>
            <person name="Sieber C.M.K."/>
            <person name="Emerson J.B."/>
            <person name="Anantharaman K."/>
            <person name="Thomas B.C."/>
            <person name="Malmstrom R."/>
            <person name="Stieglmeier M."/>
            <person name="Klingl A."/>
            <person name="Woyke T."/>
            <person name="Ryan C.M."/>
            <person name="Banfield J.F."/>
        </authorList>
    </citation>
    <scope>NUCLEOTIDE SEQUENCE [LARGE SCALE GENOMIC DNA]</scope>
</reference>
<name>A0A2H0TC68_9BACT</name>
<keyword evidence="4" id="KW-0326">Glycosidase</keyword>
<evidence type="ECO:0000256" key="3">
    <source>
        <dbReference type="ARBA" id="ARBA00024356"/>
    </source>
</evidence>
<dbReference type="Gene3D" id="2.115.10.20">
    <property type="entry name" value="Glycosyl hydrolase domain, family 43"/>
    <property type="match status" value="1"/>
</dbReference>
<keyword evidence="1" id="KW-0328">Glycosyltransferase</keyword>
<evidence type="ECO:0000256" key="2">
    <source>
        <dbReference type="ARBA" id="ARBA00022679"/>
    </source>
</evidence>
<dbReference type="EMBL" id="PFCQ01000002">
    <property type="protein sequence ID" value="PIR68587.1"/>
    <property type="molecule type" value="Genomic_DNA"/>
</dbReference>
<evidence type="ECO:0000256" key="1">
    <source>
        <dbReference type="ARBA" id="ARBA00022676"/>
    </source>
</evidence>
<dbReference type="Proteomes" id="UP000230094">
    <property type="component" value="Unassembled WGS sequence"/>
</dbReference>
<accession>A0A2H0TC68</accession>
<evidence type="ECO:0000313" key="5">
    <source>
        <dbReference type="Proteomes" id="UP000230094"/>
    </source>
</evidence>
<evidence type="ECO:0000313" key="4">
    <source>
        <dbReference type="EMBL" id="PIR68587.1"/>
    </source>
</evidence>
<dbReference type="AlphaFoldDB" id="A0A2H0TC68"/>
<organism evidence="4 5">
    <name type="scientific">Candidatus Nomurabacteria bacterium CG10_big_fil_rev_8_21_14_0_10_35_16</name>
    <dbReference type="NCBI Taxonomy" id="1974731"/>
    <lineage>
        <taxon>Bacteria</taxon>
        <taxon>Candidatus Nomuraibacteriota</taxon>
    </lineage>
</organism>
<comment type="similarity">
    <text evidence="3">Belongs to the glycosyl hydrolase 130 family.</text>
</comment>
<dbReference type="CDD" id="cd18614">
    <property type="entry name" value="GH130"/>
    <property type="match status" value="1"/>
</dbReference>
<dbReference type="GO" id="GO:0016798">
    <property type="term" value="F:hydrolase activity, acting on glycosyl bonds"/>
    <property type="evidence" value="ECO:0007669"/>
    <property type="project" value="UniProtKB-KW"/>
</dbReference>
<dbReference type="InterPro" id="IPR023296">
    <property type="entry name" value="Glyco_hydro_beta-prop_sf"/>
</dbReference>
<proteinExistence type="inferred from homology"/>
<dbReference type="InterPro" id="IPR007184">
    <property type="entry name" value="Mannoside_phosphorylase"/>
</dbReference>
<dbReference type="PANTHER" id="PTHR34106">
    <property type="entry name" value="GLYCOSIDASE"/>
    <property type="match status" value="1"/>
</dbReference>
<keyword evidence="4" id="KW-0378">Hydrolase</keyword>
<dbReference type="PIRSF" id="PIRSF016202">
    <property type="entry name" value="PH1107"/>
    <property type="match status" value="1"/>
</dbReference>
<gene>
    <name evidence="4" type="ORF">COU49_00315</name>
</gene>
<dbReference type="Pfam" id="PF04041">
    <property type="entry name" value="Glyco_hydro_130"/>
    <property type="match status" value="1"/>
</dbReference>
<comment type="caution">
    <text evidence="4">The sequence shown here is derived from an EMBL/GenBank/DDBJ whole genome shotgun (WGS) entry which is preliminary data.</text>
</comment>
<sequence length="378" mass="42988">MDALKKKKTTKKKVGKTKKIVKVKKTSIRKIARTVKKKTSVSLKLKKAPSNPIIEPRLYPWESKATFNPAAFLANGKVHLIYRAIGDNDSSVLGYASSHDGYSIVERYPYPIYRRAGNFSRPDLSVAPIDYVSGGGWSGGCEDPRLTLLGDTVYMLYTAFDGWGSLRIALTSIKLYDFERGMWNWKNPVLISPPNEIHKNWVLFPEKINGKFAILHSFYPNILIDYFDSLDELDGKKFIKSDNTRPVDVTRTWDSWFRGVGPSPIKTKLGWLILYHAMDHKNPDRYKMGALILDFNNPTKVLYRSSFPILEPEEYYENNGYKWGVVYSCGAVVKEDVLFVYYGGADKVVGVAYIKLNDLLNDLQKNGAVKLKKQSTKI</sequence>
<dbReference type="GO" id="GO:0016757">
    <property type="term" value="F:glycosyltransferase activity"/>
    <property type="evidence" value="ECO:0007669"/>
    <property type="project" value="UniProtKB-KW"/>
</dbReference>
<dbReference type="SUPFAM" id="SSF75005">
    <property type="entry name" value="Arabinanase/levansucrase/invertase"/>
    <property type="match status" value="1"/>
</dbReference>
<keyword evidence="2" id="KW-0808">Transferase</keyword>
<dbReference type="PANTHER" id="PTHR34106:SF5">
    <property type="entry name" value="GLYCOSIDASE"/>
    <property type="match status" value="1"/>
</dbReference>
<protein>
    <submittedName>
        <fullName evidence="4">Glycosidase</fullName>
    </submittedName>
</protein>